<keyword evidence="2" id="KW-1185">Reference proteome</keyword>
<dbReference type="OrthoDB" id="14876at2"/>
<protein>
    <submittedName>
        <fullName evidence="1">Uncharacterized protein</fullName>
    </submittedName>
</protein>
<dbReference type="EMBL" id="CP001751">
    <property type="protein sequence ID" value="ADE39804.1"/>
    <property type="molecule type" value="Genomic_DNA"/>
</dbReference>
<name>D5BU57_PUNMI</name>
<dbReference type="RefSeq" id="WP_013046431.1">
    <property type="nucleotide sequence ID" value="NC_014010.1"/>
</dbReference>
<gene>
    <name evidence="1" type="ordered locus">SAR116_1561</name>
</gene>
<dbReference type="Proteomes" id="UP000007460">
    <property type="component" value="Chromosome"/>
</dbReference>
<organism evidence="1 2">
    <name type="scientific">Puniceispirillum marinum (strain IMCC1322)</name>
    <dbReference type="NCBI Taxonomy" id="488538"/>
    <lineage>
        <taxon>Bacteria</taxon>
        <taxon>Pseudomonadati</taxon>
        <taxon>Pseudomonadota</taxon>
        <taxon>Alphaproteobacteria</taxon>
        <taxon>Candidatus Puniceispirillales</taxon>
        <taxon>Candidatus Puniceispirillaceae</taxon>
        <taxon>Candidatus Puniceispirillum</taxon>
    </lineage>
</organism>
<dbReference type="STRING" id="488538.SAR116_1561"/>
<evidence type="ECO:0000313" key="2">
    <source>
        <dbReference type="Proteomes" id="UP000007460"/>
    </source>
</evidence>
<accession>D5BU57</accession>
<evidence type="ECO:0000313" key="1">
    <source>
        <dbReference type="EMBL" id="ADE39804.1"/>
    </source>
</evidence>
<reference evidence="1 2" key="1">
    <citation type="journal article" date="2010" name="J. Bacteriol.">
        <title>Complete genome sequence of "Candidatus Puniceispirillum marinum" IMCC1322, a representative of the SAR116 clade in the Alphaproteobacteria.</title>
        <authorList>
            <person name="Oh H.M."/>
            <person name="Kwon K.K."/>
            <person name="Kang I."/>
            <person name="Kang S.G."/>
            <person name="Lee J.H."/>
            <person name="Kim S.J."/>
            <person name="Cho J.C."/>
        </authorList>
    </citation>
    <scope>NUCLEOTIDE SEQUENCE [LARGE SCALE GENOMIC DNA]</scope>
    <source>
        <strain evidence="1 2">IMCC1322</strain>
    </source>
</reference>
<sequence length="132" mass="14753">MRHLLVKKLFSGQVVAMLFLALSTWVAVGMASASMTPAQAETRWVSDVPIMDELEIIVDLGFSFDSPNGRIIGIFATSNADMSMVKGFYDKALQALGWAWQNDSWYRGSERLSLTRADTSFGSVWRLMVQPR</sequence>
<dbReference type="KEGG" id="apb:SAR116_1561"/>
<dbReference type="HOGENOM" id="CLU_1915338_0_0_5"/>
<proteinExistence type="predicted"/>
<dbReference type="AlphaFoldDB" id="D5BU57"/>